<dbReference type="AlphaFoldDB" id="A0A259TWZ4"/>
<dbReference type="Proteomes" id="UP000216446">
    <property type="component" value="Unassembled WGS sequence"/>
</dbReference>
<reference evidence="1 2" key="1">
    <citation type="submission" date="2016-11" db="EMBL/GenBank/DDBJ databases">
        <title>Study of marine rhodopsin-containing bacteria.</title>
        <authorList>
            <person name="Yoshizawa S."/>
            <person name="Kumagai Y."/>
            <person name="Kogure K."/>
        </authorList>
    </citation>
    <scope>NUCLEOTIDE SEQUENCE [LARGE SCALE GENOMIC DNA]</scope>
    <source>
        <strain evidence="1 2">SG-29</strain>
    </source>
</reference>
<dbReference type="InParanoid" id="A0A259TWZ4"/>
<evidence type="ECO:0000313" key="2">
    <source>
        <dbReference type="Proteomes" id="UP000216446"/>
    </source>
</evidence>
<comment type="caution">
    <text evidence="1">The sequence shown here is derived from an EMBL/GenBank/DDBJ whole genome shotgun (WGS) entry which is preliminary data.</text>
</comment>
<proteinExistence type="predicted"/>
<organism evidence="1 2">
    <name type="scientific">Rubricoccus marinus</name>
    <dbReference type="NCBI Taxonomy" id="716817"/>
    <lineage>
        <taxon>Bacteria</taxon>
        <taxon>Pseudomonadati</taxon>
        <taxon>Rhodothermota</taxon>
        <taxon>Rhodothermia</taxon>
        <taxon>Rhodothermales</taxon>
        <taxon>Rubricoccaceae</taxon>
        <taxon>Rubricoccus</taxon>
    </lineage>
</organism>
<protein>
    <submittedName>
        <fullName evidence="1">Uncharacterized protein</fullName>
    </submittedName>
</protein>
<keyword evidence="2" id="KW-1185">Reference proteome</keyword>
<evidence type="ECO:0000313" key="1">
    <source>
        <dbReference type="EMBL" id="OZC02220.1"/>
    </source>
</evidence>
<sequence length="102" mass="11323">MLVVVAFGLRDMAQPRDLLPLAENREAYDALADFGARGEAPGQTRTPAPEAVRLGRELRVYRVVEDEEGTIVMIPRSGLKLQYARYQNGAWDTGKLPFSTSD</sequence>
<name>A0A259TWZ4_9BACT</name>
<dbReference type="EMBL" id="MQWB01000001">
    <property type="protein sequence ID" value="OZC02220.1"/>
    <property type="molecule type" value="Genomic_DNA"/>
</dbReference>
<gene>
    <name evidence="1" type="ORF">BSZ36_03990</name>
</gene>
<accession>A0A259TWZ4</accession>